<keyword evidence="1" id="KW-1133">Transmembrane helix</keyword>
<evidence type="ECO:0000256" key="1">
    <source>
        <dbReference type="SAM" id="Phobius"/>
    </source>
</evidence>
<reference evidence="2" key="2">
    <citation type="journal article" date="2015" name="Data Brief">
        <title>Shoot transcriptome of the giant reed, Arundo donax.</title>
        <authorList>
            <person name="Barrero R.A."/>
            <person name="Guerrero F.D."/>
            <person name="Moolhuijzen P."/>
            <person name="Goolsby J.A."/>
            <person name="Tidwell J."/>
            <person name="Bellgard S.E."/>
            <person name="Bellgard M.I."/>
        </authorList>
    </citation>
    <scope>NUCLEOTIDE SEQUENCE</scope>
    <source>
        <tissue evidence="2">Shoot tissue taken approximately 20 cm above the soil surface</tissue>
    </source>
</reference>
<sequence length="27" mass="3199">MFFIPYSICLVCCCVIGISYYVHTYLF</sequence>
<keyword evidence="1" id="KW-0472">Membrane</keyword>
<proteinExistence type="predicted"/>
<organism evidence="2">
    <name type="scientific">Arundo donax</name>
    <name type="common">Giant reed</name>
    <name type="synonym">Donax arundinaceus</name>
    <dbReference type="NCBI Taxonomy" id="35708"/>
    <lineage>
        <taxon>Eukaryota</taxon>
        <taxon>Viridiplantae</taxon>
        <taxon>Streptophyta</taxon>
        <taxon>Embryophyta</taxon>
        <taxon>Tracheophyta</taxon>
        <taxon>Spermatophyta</taxon>
        <taxon>Magnoliopsida</taxon>
        <taxon>Liliopsida</taxon>
        <taxon>Poales</taxon>
        <taxon>Poaceae</taxon>
        <taxon>PACMAD clade</taxon>
        <taxon>Arundinoideae</taxon>
        <taxon>Arundineae</taxon>
        <taxon>Arundo</taxon>
    </lineage>
</organism>
<feature type="transmembrane region" description="Helical" evidence="1">
    <location>
        <begin position="7"/>
        <end position="26"/>
    </location>
</feature>
<dbReference type="AlphaFoldDB" id="A0A0A9E084"/>
<accession>A0A0A9E084</accession>
<keyword evidence="1" id="KW-0812">Transmembrane</keyword>
<name>A0A0A9E084_ARUDO</name>
<protein>
    <submittedName>
        <fullName evidence="2">Uncharacterized protein</fullName>
    </submittedName>
</protein>
<reference evidence="2" key="1">
    <citation type="submission" date="2014-09" db="EMBL/GenBank/DDBJ databases">
        <authorList>
            <person name="Magalhaes I.L.F."/>
            <person name="Oliveira U."/>
            <person name="Santos F.R."/>
            <person name="Vidigal T.H.D.A."/>
            <person name="Brescovit A.D."/>
            <person name="Santos A.J."/>
        </authorList>
    </citation>
    <scope>NUCLEOTIDE SEQUENCE</scope>
    <source>
        <tissue evidence="2">Shoot tissue taken approximately 20 cm above the soil surface</tissue>
    </source>
</reference>
<dbReference type="EMBL" id="GBRH01205502">
    <property type="protein sequence ID" value="JAD92393.1"/>
    <property type="molecule type" value="Transcribed_RNA"/>
</dbReference>
<evidence type="ECO:0000313" key="2">
    <source>
        <dbReference type="EMBL" id="JAD92393.1"/>
    </source>
</evidence>